<evidence type="ECO:0000259" key="5">
    <source>
        <dbReference type="Pfam" id="PF01385"/>
    </source>
</evidence>
<evidence type="ECO:0000259" key="6">
    <source>
        <dbReference type="Pfam" id="PF07282"/>
    </source>
</evidence>
<sequence>MVRLNVMTNCHQYKKVKESKNRPKALKVVAKVQEKIKNTRQDFLHKLSRKLSDDNKVIVAETLWVKKLAPTELTKSIYDASFGMLLNFISYKLEREWGKFIQVDRFLPITKLCSWYGHKNDFLDLSIREWICAGSQTTHDTDDNAVNRYCGTHRI</sequence>
<evidence type="ECO:0000256" key="1">
    <source>
        <dbReference type="ARBA" id="ARBA00008761"/>
    </source>
</evidence>
<dbReference type="NCBIfam" id="NF040570">
    <property type="entry name" value="guided_TnpB"/>
    <property type="match status" value="1"/>
</dbReference>
<feature type="domain" description="Cas12f1-like TNB" evidence="6">
    <location>
        <begin position="82"/>
        <end position="145"/>
    </location>
</feature>
<protein>
    <submittedName>
        <fullName evidence="7">RNA-guided endonuclease TnpB family protein</fullName>
    </submittedName>
</protein>
<name>A0ABT6JZB8_9CYAN</name>
<feature type="domain" description="Probable transposase IS891/IS1136/IS1341" evidence="5">
    <location>
        <begin position="14"/>
        <end position="69"/>
    </location>
</feature>
<accession>A0ABT6JZB8</accession>
<reference evidence="7 8" key="1">
    <citation type="journal article" date="2023" name="J. Phycol.">
        <title>Chrysosporum ovalisporum is synonymous with the true-branching cyanobacterium Umezakia natans (Nostocales/Aphanizomenonaceae).</title>
        <authorList>
            <person name="McGregor G.B."/>
            <person name="Sendall B.C."/>
            <person name="Niiyama Y."/>
            <person name="Tuji A."/>
            <person name="Willis A."/>
        </authorList>
    </citation>
    <scope>NUCLEOTIDE SEQUENCE [LARGE SCALE GENOMIC DNA]</scope>
    <source>
        <strain evidence="7 8">FSS-43</strain>
    </source>
</reference>
<comment type="similarity">
    <text evidence="1">In the C-terminal section; belongs to the transposase 35 family.</text>
</comment>
<dbReference type="Proteomes" id="UP001159371">
    <property type="component" value="Unassembled WGS sequence"/>
</dbReference>
<keyword evidence="2" id="KW-0815">Transposition</keyword>
<dbReference type="InterPro" id="IPR010095">
    <property type="entry name" value="Cas12f1-like_TNB"/>
</dbReference>
<evidence type="ECO:0000313" key="7">
    <source>
        <dbReference type="EMBL" id="MDH6055372.1"/>
    </source>
</evidence>
<dbReference type="Pfam" id="PF01385">
    <property type="entry name" value="OrfB_IS605"/>
    <property type="match status" value="1"/>
</dbReference>
<dbReference type="EMBL" id="JANQDO010000005">
    <property type="protein sequence ID" value="MDH6055372.1"/>
    <property type="molecule type" value="Genomic_DNA"/>
</dbReference>
<keyword evidence="7" id="KW-0540">Nuclease</keyword>
<dbReference type="Pfam" id="PF07282">
    <property type="entry name" value="Cas12f1-like_TNB"/>
    <property type="match status" value="1"/>
</dbReference>
<evidence type="ECO:0000256" key="4">
    <source>
        <dbReference type="ARBA" id="ARBA00023172"/>
    </source>
</evidence>
<evidence type="ECO:0000313" key="8">
    <source>
        <dbReference type="Proteomes" id="UP001159371"/>
    </source>
</evidence>
<keyword evidence="4" id="KW-0233">DNA recombination</keyword>
<dbReference type="GO" id="GO:0004519">
    <property type="term" value="F:endonuclease activity"/>
    <property type="evidence" value="ECO:0007669"/>
    <property type="project" value="UniProtKB-KW"/>
</dbReference>
<gene>
    <name evidence="7" type="ORF">NWP19_00820</name>
</gene>
<organism evidence="7 8">
    <name type="scientific">Umezakia ovalisporum FSS-43</name>
    <dbReference type="NCBI Taxonomy" id="2740520"/>
    <lineage>
        <taxon>Bacteria</taxon>
        <taxon>Bacillati</taxon>
        <taxon>Cyanobacteriota</taxon>
        <taxon>Cyanophyceae</taxon>
        <taxon>Nostocales</taxon>
        <taxon>Nodulariaceae</taxon>
        <taxon>Umezakia</taxon>
    </lineage>
</organism>
<keyword evidence="3" id="KW-0238">DNA-binding</keyword>
<keyword evidence="7" id="KW-0378">Hydrolase</keyword>
<keyword evidence="8" id="KW-1185">Reference proteome</keyword>
<evidence type="ECO:0000256" key="3">
    <source>
        <dbReference type="ARBA" id="ARBA00023125"/>
    </source>
</evidence>
<evidence type="ECO:0000256" key="2">
    <source>
        <dbReference type="ARBA" id="ARBA00022578"/>
    </source>
</evidence>
<keyword evidence="7" id="KW-0255">Endonuclease</keyword>
<dbReference type="InterPro" id="IPR001959">
    <property type="entry name" value="Transposase"/>
</dbReference>
<proteinExistence type="inferred from homology"/>
<dbReference type="RefSeq" id="WP_280656222.1">
    <property type="nucleotide sequence ID" value="NZ_JANQDO010000005.1"/>
</dbReference>
<comment type="caution">
    <text evidence="7">The sequence shown here is derived from an EMBL/GenBank/DDBJ whole genome shotgun (WGS) entry which is preliminary data.</text>
</comment>